<gene>
    <name evidence="5" type="ORF">nbrc107696_18490</name>
</gene>
<dbReference type="CDD" id="cd07377">
    <property type="entry name" value="WHTH_GntR"/>
    <property type="match status" value="1"/>
</dbReference>
<comment type="caution">
    <text evidence="5">The sequence shown here is derived from an EMBL/GenBank/DDBJ whole genome shotgun (WGS) entry which is preliminary data.</text>
</comment>
<reference evidence="6" key="1">
    <citation type="submission" date="2019-06" db="EMBL/GenBank/DDBJ databases">
        <title>Gordonia isolated from sludge of a wastewater treatment plant.</title>
        <authorList>
            <person name="Tamura T."/>
            <person name="Aoyama K."/>
            <person name="Kang Y."/>
            <person name="Saito S."/>
            <person name="Akiyama N."/>
            <person name="Yazawa K."/>
            <person name="Gonoi T."/>
            <person name="Mikami Y."/>
        </authorList>
    </citation>
    <scope>NUCLEOTIDE SEQUENCE [LARGE SCALE GENOMIC DNA]</scope>
    <source>
        <strain evidence="6">NBRC 107696</strain>
    </source>
</reference>
<name>A0A7I9V8I5_9ACTN</name>
<dbReference type="EMBL" id="BJOV01000003">
    <property type="protein sequence ID" value="GEE01403.1"/>
    <property type="molecule type" value="Genomic_DNA"/>
</dbReference>
<dbReference type="Gene3D" id="1.20.120.530">
    <property type="entry name" value="GntR ligand-binding domain-like"/>
    <property type="match status" value="1"/>
</dbReference>
<dbReference type="InterPro" id="IPR011711">
    <property type="entry name" value="GntR_C"/>
</dbReference>
<keyword evidence="2" id="KW-0238">DNA-binding</keyword>
<dbReference type="InterPro" id="IPR036388">
    <property type="entry name" value="WH-like_DNA-bd_sf"/>
</dbReference>
<dbReference type="RefSeq" id="WP_186349751.1">
    <property type="nucleotide sequence ID" value="NZ_BJOV01000003.1"/>
</dbReference>
<dbReference type="Proteomes" id="UP000444960">
    <property type="component" value="Unassembled WGS sequence"/>
</dbReference>
<dbReference type="GO" id="GO:0003700">
    <property type="term" value="F:DNA-binding transcription factor activity"/>
    <property type="evidence" value="ECO:0007669"/>
    <property type="project" value="InterPro"/>
</dbReference>
<feature type="domain" description="HTH gntR-type" evidence="4">
    <location>
        <begin position="3"/>
        <end position="70"/>
    </location>
</feature>
<dbReference type="AlphaFoldDB" id="A0A7I9V8I5"/>
<protein>
    <submittedName>
        <fullName evidence="5">Putative transcriptional regulator, GntR family protein</fullName>
    </submittedName>
</protein>
<dbReference type="Pfam" id="PF07729">
    <property type="entry name" value="FCD"/>
    <property type="match status" value="1"/>
</dbReference>
<evidence type="ECO:0000256" key="3">
    <source>
        <dbReference type="ARBA" id="ARBA00023163"/>
    </source>
</evidence>
<dbReference type="SUPFAM" id="SSF48008">
    <property type="entry name" value="GntR ligand-binding domain-like"/>
    <property type="match status" value="1"/>
</dbReference>
<dbReference type="PROSITE" id="PS50949">
    <property type="entry name" value="HTH_GNTR"/>
    <property type="match status" value="1"/>
</dbReference>
<keyword evidence="6" id="KW-1185">Reference proteome</keyword>
<evidence type="ECO:0000313" key="5">
    <source>
        <dbReference type="EMBL" id="GEE01403.1"/>
    </source>
</evidence>
<evidence type="ECO:0000256" key="1">
    <source>
        <dbReference type="ARBA" id="ARBA00023015"/>
    </source>
</evidence>
<proteinExistence type="predicted"/>
<dbReference type="GO" id="GO:0003677">
    <property type="term" value="F:DNA binding"/>
    <property type="evidence" value="ECO:0007669"/>
    <property type="project" value="UniProtKB-KW"/>
</dbReference>
<dbReference type="SMART" id="SM00345">
    <property type="entry name" value="HTH_GNTR"/>
    <property type="match status" value="1"/>
</dbReference>
<evidence type="ECO:0000259" key="4">
    <source>
        <dbReference type="PROSITE" id="PS50949"/>
    </source>
</evidence>
<organism evidence="5 6">
    <name type="scientific">Gordonia spumicola</name>
    <dbReference type="NCBI Taxonomy" id="589161"/>
    <lineage>
        <taxon>Bacteria</taxon>
        <taxon>Bacillati</taxon>
        <taxon>Actinomycetota</taxon>
        <taxon>Actinomycetes</taxon>
        <taxon>Mycobacteriales</taxon>
        <taxon>Gordoniaceae</taxon>
        <taxon>Gordonia</taxon>
    </lineage>
</organism>
<dbReference type="PANTHER" id="PTHR43537:SF24">
    <property type="entry name" value="GLUCONATE OPERON TRANSCRIPTIONAL REPRESSOR"/>
    <property type="match status" value="1"/>
</dbReference>
<dbReference type="PANTHER" id="PTHR43537">
    <property type="entry name" value="TRANSCRIPTIONAL REGULATOR, GNTR FAMILY"/>
    <property type="match status" value="1"/>
</dbReference>
<accession>A0A7I9V8I5</accession>
<dbReference type="InterPro" id="IPR000524">
    <property type="entry name" value="Tscrpt_reg_HTH_GntR"/>
</dbReference>
<sequence length="209" mass="22630">MTDSAADRVYADVKEQILTSALRGGDLISEGEIADRCNVSRTPVREAFLRLAAEGWMRLYPKRGAFIVPVSDREARDVLDARVLIESHAVRSVVGRPEELADLGRALADNLERHRNADLSEFAVLDAEFHQLIVAAGDNALLADMYVSLGERHRRMTTTRLHRGGAVADQIFADHEALAATIAAGDADEFASGLAAHLSGVHDIPGGPR</sequence>
<dbReference type="PRINTS" id="PR00035">
    <property type="entry name" value="HTHGNTR"/>
</dbReference>
<dbReference type="InterPro" id="IPR008920">
    <property type="entry name" value="TF_FadR/GntR_C"/>
</dbReference>
<keyword evidence="3" id="KW-0804">Transcription</keyword>
<evidence type="ECO:0000313" key="6">
    <source>
        <dbReference type="Proteomes" id="UP000444960"/>
    </source>
</evidence>
<keyword evidence="1" id="KW-0805">Transcription regulation</keyword>
<dbReference type="SMART" id="SM00895">
    <property type="entry name" value="FCD"/>
    <property type="match status" value="1"/>
</dbReference>
<dbReference type="Pfam" id="PF00392">
    <property type="entry name" value="GntR"/>
    <property type="match status" value="1"/>
</dbReference>
<evidence type="ECO:0000256" key="2">
    <source>
        <dbReference type="ARBA" id="ARBA00023125"/>
    </source>
</evidence>
<dbReference type="Gene3D" id="1.10.10.10">
    <property type="entry name" value="Winged helix-like DNA-binding domain superfamily/Winged helix DNA-binding domain"/>
    <property type="match status" value="1"/>
</dbReference>
<dbReference type="InterPro" id="IPR036390">
    <property type="entry name" value="WH_DNA-bd_sf"/>
</dbReference>
<dbReference type="SUPFAM" id="SSF46785">
    <property type="entry name" value="Winged helix' DNA-binding domain"/>
    <property type="match status" value="1"/>
</dbReference>